<evidence type="ECO:0000313" key="2">
    <source>
        <dbReference type="EMBL" id="SDS64182.1"/>
    </source>
</evidence>
<protein>
    <recommendedName>
        <fullName evidence="4">DUF2975 domain-containing protein</fullName>
    </recommendedName>
</protein>
<keyword evidence="3" id="KW-1185">Reference proteome</keyword>
<dbReference type="OrthoDB" id="792060at2"/>
<reference evidence="2 3" key="1">
    <citation type="submission" date="2016-10" db="EMBL/GenBank/DDBJ databases">
        <authorList>
            <person name="de Groot N.N."/>
        </authorList>
    </citation>
    <scope>NUCLEOTIDE SEQUENCE [LARGE SCALE GENOMIC DNA]</scope>
    <source>
        <strain evidence="2 3">MP1X4</strain>
    </source>
</reference>
<name>A0A1H1TVG7_MUCMA</name>
<evidence type="ECO:0000256" key="1">
    <source>
        <dbReference type="SAM" id="Phobius"/>
    </source>
</evidence>
<accession>A0A1H1TVG7</accession>
<sequence>MKRVRLLQVAVYIVFAALFFQNAAPGLYQGLMDSIRGDTDETGVVTSVLPGAAIDPRLIPGTRDENMQVNNNYSLEDISINANVRVNAKFINTSSWLFALSIILTFVGFSILASIAYIINKVIYSIYEGSIFESKHLEMIRRIGLLLIVYTIVDYGFQQAAFYISKSLINSPVTILNASAYDFEVLICGLLVLIVAEAFKQGAQLKEEQELTI</sequence>
<dbReference type="InterPro" id="IPR021354">
    <property type="entry name" value="DUF2975"/>
</dbReference>
<dbReference type="Pfam" id="PF11188">
    <property type="entry name" value="DUF2975"/>
    <property type="match status" value="1"/>
</dbReference>
<keyword evidence="1" id="KW-0812">Transmembrane</keyword>
<dbReference type="RefSeq" id="WP_091370880.1">
    <property type="nucleotide sequence ID" value="NZ_LT629740.1"/>
</dbReference>
<feature type="transmembrane region" description="Helical" evidence="1">
    <location>
        <begin position="139"/>
        <end position="158"/>
    </location>
</feature>
<dbReference type="Proteomes" id="UP000199679">
    <property type="component" value="Chromosome I"/>
</dbReference>
<organism evidence="2 3">
    <name type="scientific">Mucilaginibacter mallensis</name>
    <dbReference type="NCBI Taxonomy" id="652787"/>
    <lineage>
        <taxon>Bacteria</taxon>
        <taxon>Pseudomonadati</taxon>
        <taxon>Bacteroidota</taxon>
        <taxon>Sphingobacteriia</taxon>
        <taxon>Sphingobacteriales</taxon>
        <taxon>Sphingobacteriaceae</taxon>
        <taxon>Mucilaginibacter</taxon>
    </lineage>
</organism>
<proteinExistence type="predicted"/>
<feature type="transmembrane region" description="Helical" evidence="1">
    <location>
        <begin position="178"/>
        <end position="199"/>
    </location>
</feature>
<dbReference type="EMBL" id="LT629740">
    <property type="protein sequence ID" value="SDS64182.1"/>
    <property type="molecule type" value="Genomic_DNA"/>
</dbReference>
<dbReference type="AlphaFoldDB" id="A0A1H1TVG7"/>
<feature type="transmembrane region" description="Helical" evidence="1">
    <location>
        <begin position="96"/>
        <end position="119"/>
    </location>
</feature>
<keyword evidence="1" id="KW-1133">Transmembrane helix</keyword>
<evidence type="ECO:0008006" key="4">
    <source>
        <dbReference type="Google" id="ProtNLM"/>
    </source>
</evidence>
<keyword evidence="1" id="KW-0472">Membrane</keyword>
<evidence type="ECO:0000313" key="3">
    <source>
        <dbReference type="Proteomes" id="UP000199679"/>
    </source>
</evidence>
<gene>
    <name evidence="2" type="ORF">SAMN05216490_1528</name>
</gene>